<evidence type="ECO:0000256" key="6">
    <source>
        <dbReference type="SAM" id="MobiDB-lite"/>
    </source>
</evidence>
<reference evidence="8" key="1">
    <citation type="journal article" date="2020" name="Stud. Mycol.">
        <title>101 Dothideomycetes genomes: a test case for predicting lifestyles and emergence of pathogens.</title>
        <authorList>
            <person name="Haridas S."/>
            <person name="Albert R."/>
            <person name="Binder M."/>
            <person name="Bloem J."/>
            <person name="Labutti K."/>
            <person name="Salamov A."/>
            <person name="Andreopoulos B."/>
            <person name="Baker S."/>
            <person name="Barry K."/>
            <person name="Bills G."/>
            <person name="Bluhm B."/>
            <person name="Cannon C."/>
            <person name="Castanera R."/>
            <person name="Culley D."/>
            <person name="Daum C."/>
            <person name="Ezra D."/>
            <person name="Gonzalez J."/>
            <person name="Henrissat B."/>
            <person name="Kuo A."/>
            <person name="Liang C."/>
            <person name="Lipzen A."/>
            <person name="Lutzoni F."/>
            <person name="Magnuson J."/>
            <person name="Mondo S."/>
            <person name="Nolan M."/>
            <person name="Ohm R."/>
            <person name="Pangilinan J."/>
            <person name="Park H.-J."/>
            <person name="Ramirez L."/>
            <person name="Alfaro M."/>
            <person name="Sun H."/>
            <person name="Tritt A."/>
            <person name="Yoshinaga Y."/>
            <person name="Zwiers L.-H."/>
            <person name="Turgeon B."/>
            <person name="Goodwin S."/>
            <person name="Spatafora J."/>
            <person name="Crous P."/>
            <person name="Grigoriev I."/>
        </authorList>
    </citation>
    <scope>NUCLEOTIDE SEQUENCE</scope>
    <source>
        <strain evidence="8">CBS 115976</strain>
    </source>
</reference>
<evidence type="ECO:0000313" key="8">
    <source>
        <dbReference type="EMBL" id="KAF2665216.1"/>
    </source>
</evidence>
<feature type="region of interest" description="Disordered" evidence="6">
    <location>
        <begin position="1"/>
        <end position="28"/>
    </location>
</feature>
<accession>A0A6A6U0P0</accession>
<evidence type="ECO:0000256" key="2">
    <source>
        <dbReference type="ARBA" id="ARBA00007049"/>
    </source>
</evidence>
<name>A0A6A6U0P0_9PEZI</name>
<dbReference type="AlphaFoldDB" id="A0A6A6U0P0"/>
<organism evidence="8 9">
    <name type="scientific">Microthyrium microscopicum</name>
    <dbReference type="NCBI Taxonomy" id="703497"/>
    <lineage>
        <taxon>Eukaryota</taxon>
        <taxon>Fungi</taxon>
        <taxon>Dikarya</taxon>
        <taxon>Ascomycota</taxon>
        <taxon>Pezizomycotina</taxon>
        <taxon>Dothideomycetes</taxon>
        <taxon>Dothideomycetes incertae sedis</taxon>
        <taxon>Microthyriales</taxon>
        <taxon>Microthyriaceae</taxon>
        <taxon>Microthyrium</taxon>
    </lineage>
</organism>
<evidence type="ECO:0000256" key="7">
    <source>
        <dbReference type="SAM" id="Phobius"/>
    </source>
</evidence>
<evidence type="ECO:0000256" key="3">
    <source>
        <dbReference type="ARBA" id="ARBA00022692"/>
    </source>
</evidence>
<dbReference type="GO" id="GO:0030026">
    <property type="term" value="P:intracellular manganese ion homeostasis"/>
    <property type="evidence" value="ECO:0007669"/>
    <property type="project" value="InterPro"/>
</dbReference>
<proteinExistence type="inferred from homology"/>
<feature type="transmembrane region" description="Helical" evidence="7">
    <location>
        <begin position="220"/>
        <end position="238"/>
    </location>
</feature>
<keyword evidence="3 7" id="KW-0812">Transmembrane</keyword>
<evidence type="ECO:0000313" key="9">
    <source>
        <dbReference type="Proteomes" id="UP000799302"/>
    </source>
</evidence>
<feature type="transmembrane region" description="Helical" evidence="7">
    <location>
        <begin position="250"/>
        <end position="275"/>
    </location>
</feature>
<dbReference type="Pfam" id="PF01988">
    <property type="entry name" value="VIT1"/>
    <property type="match status" value="1"/>
</dbReference>
<dbReference type="Proteomes" id="UP000799302">
    <property type="component" value="Unassembled WGS sequence"/>
</dbReference>
<protein>
    <submittedName>
        <fullName evidence="8">DUF125-domain-containing protein</fullName>
    </submittedName>
</protein>
<gene>
    <name evidence="8" type="ORF">BT63DRAFT_378241</name>
</gene>
<dbReference type="OrthoDB" id="73465at2759"/>
<feature type="transmembrane region" description="Helical" evidence="7">
    <location>
        <begin position="189"/>
        <end position="214"/>
    </location>
</feature>
<sequence>MSSNGHLNGRTNGAVHGTSTQADSDARTPLLSHSSRDLVLDVAPDRTHHHEGHSTMSEYVESAVLGMADGLTVPFALTAGLSSVGSSRLVIIGGLAELFAGMISMGLGEWLSTNTKAKQWDVEIERERREVRECPKAEEEEIYEIFDEYAIPREDVQPIVEHLKRDPEKWVDFMMAFELKLEKPKRRTAVICAIVMGVSYFIGGAIPMIPYFVMNDINDALLTSCVITVIVLIIFGYAKSAIAGTAQAERVWSAVQTLCVGVLAAGTSYGIVYGINQKLSGGDGFL</sequence>
<dbReference type="GO" id="GO:0005384">
    <property type="term" value="F:manganese ion transmembrane transporter activity"/>
    <property type="evidence" value="ECO:0007669"/>
    <property type="project" value="InterPro"/>
</dbReference>
<feature type="compositionally biased region" description="Polar residues" evidence="6">
    <location>
        <begin position="1"/>
        <end position="23"/>
    </location>
</feature>
<comment type="similarity">
    <text evidence="2">Belongs to the CCC1 family.</text>
</comment>
<dbReference type="GO" id="GO:0012505">
    <property type="term" value="C:endomembrane system"/>
    <property type="evidence" value="ECO:0007669"/>
    <property type="project" value="UniProtKB-SubCell"/>
</dbReference>
<keyword evidence="5 7" id="KW-0472">Membrane</keyword>
<evidence type="ECO:0000256" key="4">
    <source>
        <dbReference type="ARBA" id="ARBA00022989"/>
    </source>
</evidence>
<evidence type="ECO:0000256" key="1">
    <source>
        <dbReference type="ARBA" id="ARBA00004127"/>
    </source>
</evidence>
<comment type="subcellular location">
    <subcellularLocation>
        <location evidence="1">Endomembrane system</location>
        <topology evidence="1">Multi-pass membrane protein</topology>
    </subcellularLocation>
</comment>
<evidence type="ECO:0000256" key="5">
    <source>
        <dbReference type="ARBA" id="ARBA00023136"/>
    </source>
</evidence>
<keyword evidence="9" id="KW-1185">Reference proteome</keyword>
<dbReference type="InterPro" id="IPR008217">
    <property type="entry name" value="Ccc1_fam"/>
</dbReference>
<dbReference type="EMBL" id="MU004241">
    <property type="protein sequence ID" value="KAF2665216.1"/>
    <property type="molecule type" value="Genomic_DNA"/>
</dbReference>
<dbReference type="PANTHER" id="PTHR31851">
    <property type="entry name" value="FE(2+)/MN(2+) TRANSPORTER PCL1"/>
    <property type="match status" value="1"/>
</dbReference>
<keyword evidence="4 7" id="KW-1133">Transmembrane helix</keyword>